<reference evidence="3 4" key="1">
    <citation type="submission" date="2018-05" db="EMBL/GenBank/DDBJ databases">
        <title>Brumimicrobium oceani sp. nov., isolated from coastal sediment.</title>
        <authorList>
            <person name="Kou Y."/>
        </authorList>
    </citation>
    <scope>NUCLEOTIDE SEQUENCE [LARGE SCALE GENOMIC DNA]</scope>
    <source>
        <strain evidence="3 4">C305</strain>
    </source>
</reference>
<gene>
    <name evidence="3" type="ORF">DIT68_11865</name>
</gene>
<dbReference type="Pfam" id="PF20009">
    <property type="entry name" value="GEVED"/>
    <property type="match status" value="1"/>
</dbReference>
<keyword evidence="1" id="KW-0732">Signal</keyword>
<dbReference type="RefSeq" id="WP_109360024.1">
    <property type="nucleotide sequence ID" value="NZ_QFRJ01000009.1"/>
</dbReference>
<dbReference type="CDD" id="cd00063">
    <property type="entry name" value="FN3"/>
    <property type="match status" value="2"/>
</dbReference>
<evidence type="ECO:0000259" key="2">
    <source>
        <dbReference type="PROSITE" id="PS50853"/>
    </source>
</evidence>
<feature type="signal peptide" evidence="1">
    <location>
        <begin position="1"/>
        <end position="21"/>
    </location>
</feature>
<dbReference type="AlphaFoldDB" id="A0A2U2XBH9"/>
<proteinExistence type="predicted"/>
<evidence type="ECO:0000256" key="1">
    <source>
        <dbReference type="SAM" id="SignalP"/>
    </source>
</evidence>
<organism evidence="3 4">
    <name type="scientific">Brumimicrobium oceani</name>
    <dbReference type="NCBI Taxonomy" id="2100725"/>
    <lineage>
        <taxon>Bacteria</taxon>
        <taxon>Pseudomonadati</taxon>
        <taxon>Bacteroidota</taxon>
        <taxon>Flavobacteriia</taxon>
        <taxon>Flavobacteriales</taxon>
        <taxon>Crocinitomicaceae</taxon>
        <taxon>Brumimicrobium</taxon>
    </lineage>
</organism>
<name>A0A2U2XBH9_9FLAO</name>
<dbReference type="InterPro" id="IPR036116">
    <property type="entry name" value="FN3_sf"/>
</dbReference>
<dbReference type="SUPFAM" id="SSF49265">
    <property type="entry name" value="Fibronectin type III"/>
    <property type="match status" value="2"/>
</dbReference>
<dbReference type="PROSITE" id="PS50853">
    <property type="entry name" value="FN3"/>
    <property type="match status" value="2"/>
</dbReference>
<feature type="chain" id="PRO_5015440366" description="Fibronectin type-III domain-containing protein" evidence="1">
    <location>
        <begin position="22"/>
        <end position="667"/>
    </location>
</feature>
<dbReference type="SMART" id="SM00060">
    <property type="entry name" value="FN3"/>
    <property type="match status" value="2"/>
</dbReference>
<dbReference type="InterPro" id="IPR045474">
    <property type="entry name" value="GEVED"/>
</dbReference>
<dbReference type="Gene3D" id="2.60.120.200">
    <property type="match status" value="2"/>
</dbReference>
<accession>A0A2U2XBH9</accession>
<reference evidence="3 4" key="2">
    <citation type="submission" date="2018-05" db="EMBL/GenBank/DDBJ databases">
        <authorList>
            <person name="Lanie J.A."/>
            <person name="Ng W.-L."/>
            <person name="Kazmierczak K.M."/>
            <person name="Andrzejewski T.M."/>
            <person name="Davidsen T.M."/>
            <person name="Wayne K.J."/>
            <person name="Tettelin H."/>
            <person name="Glass J.I."/>
            <person name="Rusch D."/>
            <person name="Podicherti R."/>
            <person name="Tsui H.-C.T."/>
            <person name="Winkler M.E."/>
        </authorList>
    </citation>
    <scope>NUCLEOTIDE SEQUENCE [LARGE SCALE GENOMIC DNA]</scope>
    <source>
        <strain evidence="3 4">C305</strain>
    </source>
</reference>
<dbReference type="Proteomes" id="UP000245370">
    <property type="component" value="Unassembled WGS sequence"/>
</dbReference>
<evidence type="ECO:0000313" key="4">
    <source>
        <dbReference type="Proteomes" id="UP000245370"/>
    </source>
</evidence>
<dbReference type="InterPro" id="IPR003961">
    <property type="entry name" value="FN3_dom"/>
</dbReference>
<protein>
    <recommendedName>
        <fullName evidence="2">Fibronectin type-III domain-containing protein</fullName>
    </recommendedName>
</protein>
<feature type="domain" description="Fibronectin type-III" evidence="2">
    <location>
        <begin position="180"/>
        <end position="271"/>
    </location>
</feature>
<feature type="domain" description="Fibronectin type-III" evidence="2">
    <location>
        <begin position="436"/>
        <end position="527"/>
    </location>
</feature>
<dbReference type="InterPro" id="IPR013783">
    <property type="entry name" value="Ig-like_fold"/>
</dbReference>
<dbReference type="Gene3D" id="2.60.40.10">
    <property type="entry name" value="Immunoglobulins"/>
    <property type="match status" value="2"/>
</dbReference>
<evidence type="ECO:0000313" key="3">
    <source>
        <dbReference type="EMBL" id="PWH85061.1"/>
    </source>
</evidence>
<dbReference type="EMBL" id="QFRJ01000009">
    <property type="protein sequence ID" value="PWH85061.1"/>
    <property type="molecule type" value="Genomic_DNA"/>
</dbReference>
<dbReference type="Pfam" id="PF00041">
    <property type="entry name" value="fn3"/>
    <property type="match status" value="2"/>
</dbReference>
<comment type="caution">
    <text evidence="3">The sequence shown here is derived from an EMBL/GenBank/DDBJ whole genome shotgun (WGS) entry which is preliminary data.</text>
</comment>
<sequence>MKQFTFSLFVAMLLGVFSANSQTYCTFSSTSTTHFISDFSTQNAITNISNLGTTMSPNGYGDYTTMTVESFPGGNFDITAVFDPGPSGYFDYNYGVWIDWNNDFIFDGTEKVISPANGYYSNGSGTVNVPAGTAIGNYRMRIVIDHIEFFSNNLNPCGTTGTGEAEDYTLTISNTVSCLPPSALLSSNVTTTTVDLAWTAGATETEWQVIYGAAGFDPNTAGVTTTVNGTPSTTISGLTEDTQYDFYVLAVCGINDLSVKVGPSSIRTLCGSTTVPYTMDFENLNTPAIDFCTYIENAGSGNDWATAFVASNGFVSNVLRYSYNANFNANAWFYTQGIQLTAGTNYTISYKYGNNSATYSEQLSIAYGTTPASGSMTGYINQHAGITGGQAATGVVNFTVPTTDVYYFGFQAGSLANQHFLYLDDINVYVSPTCLAPSLLSVANISTSDADLSWTAGGTETERDVVYGAAGFDPTVSGTSVNVTGTPQTTITGLNPNTQYEYYVTAVCSPMDESSMTGPKLFETNCTTTTVPYFEGFESVTLPGLPYCTTNDNVGTGNDWKTLAYSNNGFTGNVLNYASNAFNDANTWFYTQGVELQAGVDYEISYTYGSTGTNTEKMKVAFGTNTNAAAMINQLADFQSINNSTAIDTTQTFTVAANGVCNSGLRS</sequence>
<dbReference type="OrthoDB" id="975384at2"/>
<keyword evidence="4" id="KW-1185">Reference proteome</keyword>